<dbReference type="PROSITE" id="PS50005">
    <property type="entry name" value="TPR"/>
    <property type="match status" value="2"/>
</dbReference>
<dbReference type="Pfam" id="PF13424">
    <property type="entry name" value="TPR_12"/>
    <property type="match status" value="3"/>
</dbReference>
<organism evidence="4 5">
    <name type="scientific">Trichoplax adhaerens</name>
    <name type="common">Trichoplax reptans</name>
    <dbReference type="NCBI Taxonomy" id="10228"/>
    <lineage>
        <taxon>Eukaryota</taxon>
        <taxon>Metazoa</taxon>
        <taxon>Placozoa</taxon>
        <taxon>Uniplacotomia</taxon>
        <taxon>Trichoplacea</taxon>
        <taxon>Trichoplacidae</taxon>
        <taxon>Trichoplax</taxon>
    </lineage>
</organism>
<evidence type="ECO:0000256" key="2">
    <source>
        <dbReference type="ARBA" id="ARBA00022803"/>
    </source>
</evidence>
<proteinExistence type="predicted"/>
<dbReference type="InterPro" id="IPR011990">
    <property type="entry name" value="TPR-like_helical_dom_sf"/>
</dbReference>
<keyword evidence="1" id="KW-0677">Repeat</keyword>
<dbReference type="KEGG" id="tad:TRIADDRAFT_62452"/>
<dbReference type="SUPFAM" id="SSF48452">
    <property type="entry name" value="TPR-like"/>
    <property type="match status" value="3"/>
</dbReference>
<feature type="repeat" description="TPR" evidence="3">
    <location>
        <begin position="182"/>
        <end position="215"/>
    </location>
</feature>
<dbReference type="EMBL" id="DS985291">
    <property type="protein sequence ID" value="EDV19101.1"/>
    <property type="molecule type" value="Genomic_DNA"/>
</dbReference>
<dbReference type="OrthoDB" id="5986190at2759"/>
<dbReference type="InParanoid" id="B3SDU5"/>
<dbReference type="PANTHER" id="PTHR45641:SF1">
    <property type="entry name" value="AAA+ ATPASE DOMAIN-CONTAINING PROTEIN"/>
    <property type="match status" value="1"/>
</dbReference>
<feature type="repeat" description="TPR" evidence="3">
    <location>
        <begin position="224"/>
        <end position="257"/>
    </location>
</feature>
<accession>B3SDU5</accession>
<gene>
    <name evidence="4" type="ORF">TRIADDRAFT_62452</name>
</gene>
<keyword evidence="5" id="KW-1185">Reference proteome</keyword>
<dbReference type="OMA" id="CNKANDY"/>
<evidence type="ECO:0000256" key="1">
    <source>
        <dbReference type="ARBA" id="ARBA00022737"/>
    </source>
</evidence>
<evidence type="ECO:0000313" key="5">
    <source>
        <dbReference type="Proteomes" id="UP000009022"/>
    </source>
</evidence>
<dbReference type="Proteomes" id="UP000009022">
    <property type="component" value="Unassembled WGS sequence"/>
</dbReference>
<dbReference type="PhylomeDB" id="B3SDU5"/>
<dbReference type="eggNOG" id="KOG1840">
    <property type="taxonomic scope" value="Eukaryota"/>
</dbReference>
<sequence>MEDEPAVSKFNQEIHFFYLQGQKCNKANDYQKAQDYFVQALDKINSLSSVTNEMDLLKCEILNQIAEINVIQKEWVKANEFAQRACNAAEKLSQPAIIAKCLDMRGGVKLLLGDANSALDDFKKVLGIKLRFSGDTTETAKLYESIGNILRDQAKFKEALSMLKMKLQVQQRILEENDPAIAETYRSIGFIYKRQRKYDDALLMYTKSLKINIQRIGEEHLDVADTHYDMGEVYKKQNKLSEALSSYRKALTIYLTLLDDKHPKVGISYRNVACVLDDQCKIDEALSMYEKSLAIQLTSVGEDHLDTALLYTNIGRIYGLQTKFDQAISSHQKSLSIKLKILGDSHLDIVDSYKGMRRLYINKRNFMQVLSLCKKSRTILIKAYGEYHNSVADCYVDTAVAYHGLGQYDSAISMYEKANRIFTHIHGENHPYLASTYTMMAISYENQHRYNDAASMQQKATSIRQTLQDGNANQLFANQGEKVQKTNQVQNQEIPNQDLSAMRKRAVFDTYMKALEQRSCRNNLIRAMYAGPCYVGKSSIMKLFTQQDLVNHQSSTQTVDESDIMVDLEVYGIYDRRLYDLSHILDANIKAIIASLVNTQETIQHHRLQPQQILNQRQDIRQ</sequence>
<evidence type="ECO:0000256" key="3">
    <source>
        <dbReference type="PROSITE-ProRule" id="PRU00339"/>
    </source>
</evidence>
<dbReference type="GeneID" id="6759626"/>
<dbReference type="SMART" id="SM00028">
    <property type="entry name" value="TPR"/>
    <property type="match status" value="10"/>
</dbReference>
<dbReference type="Pfam" id="PF13374">
    <property type="entry name" value="TPR_10"/>
    <property type="match status" value="1"/>
</dbReference>
<dbReference type="CTD" id="6759626"/>
<dbReference type="RefSeq" id="XP_002118414.1">
    <property type="nucleotide sequence ID" value="XM_002118378.1"/>
</dbReference>
<dbReference type="PANTHER" id="PTHR45641">
    <property type="entry name" value="TETRATRICOPEPTIDE REPEAT PROTEIN (AFU_ORTHOLOGUE AFUA_6G03870)"/>
    <property type="match status" value="1"/>
</dbReference>
<dbReference type="Gene3D" id="1.25.40.10">
    <property type="entry name" value="Tetratricopeptide repeat domain"/>
    <property type="match status" value="3"/>
</dbReference>
<dbReference type="InterPro" id="IPR019734">
    <property type="entry name" value="TPR_rpt"/>
</dbReference>
<evidence type="ECO:0000313" key="4">
    <source>
        <dbReference type="EMBL" id="EDV19101.1"/>
    </source>
</evidence>
<dbReference type="AlphaFoldDB" id="B3SDU5"/>
<dbReference type="HOGENOM" id="CLU_000288_125_16_1"/>
<dbReference type="PROSITE" id="PS50293">
    <property type="entry name" value="TPR_REGION"/>
    <property type="match status" value="1"/>
</dbReference>
<protein>
    <submittedName>
        <fullName evidence="4">Uncharacterized protein</fullName>
    </submittedName>
</protein>
<name>B3SDU5_TRIAD</name>
<reference evidence="4 5" key="1">
    <citation type="journal article" date="2008" name="Nature">
        <title>The Trichoplax genome and the nature of placozoans.</title>
        <authorList>
            <person name="Srivastava M."/>
            <person name="Begovic E."/>
            <person name="Chapman J."/>
            <person name="Putnam N.H."/>
            <person name="Hellsten U."/>
            <person name="Kawashima T."/>
            <person name="Kuo A."/>
            <person name="Mitros T."/>
            <person name="Salamov A."/>
            <person name="Carpenter M.L."/>
            <person name="Signorovitch A.Y."/>
            <person name="Moreno M.A."/>
            <person name="Kamm K."/>
            <person name="Grimwood J."/>
            <person name="Schmutz J."/>
            <person name="Shapiro H."/>
            <person name="Grigoriev I.V."/>
            <person name="Buss L.W."/>
            <person name="Schierwater B."/>
            <person name="Dellaporta S.L."/>
            <person name="Rokhsar D.S."/>
        </authorList>
    </citation>
    <scope>NUCLEOTIDE SEQUENCE [LARGE SCALE GENOMIC DNA]</scope>
    <source>
        <strain evidence="4 5">Grell-BS-1999</strain>
    </source>
</reference>
<keyword evidence="2 3" id="KW-0802">TPR repeat</keyword>